<dbReference type="GO" id="GO:0008270">
    <property type="term" value="F:zinc ion binding"/>
    <property type="evidence" value="ECO:0007669"/>
    <property type="project" value="UniProtKB-KW"/>
</dbReference>
<dbReference type="SMART" id="SM00980">
    <property type="entry name" value="THAP"/>
    <property type="match status" value="1"/>
</dbReference>
<evidence type="ECO:0000256" key="3">
    <source>
        <dbReference type="ARBA" id="ARBA00022723"/>
    </source>
</evidence>
<feature type="domain" description="THAP-type" evidence="14">
    <location>
        <begin position="65"/>
        <end position="176"/>
    </location>
</feature>
<keyword evidence="9" id="KW-0804">Transcription</keyword>
<feature type="compositionally biased region" description="Low complexity" evidence="13">
    <location>
        <begin position="309"/>
        <end position="322"/>
    </location>
</feature>
<keyword evidence="10" id="KW-0539">Nucleus</keyword>
<organism evidence="15 16">
    <name type="scientific">Macrostomum lignano</name>
    <dbReference type="NCBI Taxonomy" id="282301"/>
    <lineage>
        <taxon>Eukaryota</taxon>
        <taxon>Metazoa</taxon>
        <taxon>Spiralia</taxon>
        <taxon>Lophotrochozoa</taxon>
        <taxon>Platyhelminthes</taxon>
        <taxon>Rhabditophora</taxon>
        <taxon>Macrostomorpha</taxon>
        <taxon>Macrostomida</taxon>
        <taxon>Macrostomidae</taxon>
        <taxon>Macrostomum</taxon>
    </lineage>
</organism>
<evidence type="ECO:0000313" key="16">
    <source>
        <dbReference type="Proteomes" id="UP000215902"/>
    </source>
</evidence>
<dbReference type="GO" id="GO:0005654">
    <property type="term" value="C:nucleoplasm"/>
    <property type="evidence" value="ECO:0007669"/>
    <property type="project" value="UniProtKB-SubCell"/>
</dbReference>
<keyword evidence="4 12" id="KW-0863">Zinc-finger</keyword>
<evidence type="ECO:0000256" key="10">
    <source>
        <dbReference type="ARBA" id="ARBA00023242"/>
    </source>
</evidence>
<keyword evidence="16" id="KW-1185">Reference proteome</keyword>
<evidence type="ECO:0000259" key="14">
    <source>
        <dbReference type="PROSITE" id="PS50950"/>
    </source>
</evidence>
<reference evidence="15 16" key="1">
    <citation type="submission" date="2017-06" db="EMBL/GenBank/DDBJ databases">
        <title>A platform for efficient transgenesis in Macrostomum lignano, a flatworm model organism for stem cell research.</title>
        <authorList>
            <person name="Berezikov E."/>
        </authorList>
    </citation>
    <scope>NUCLEOTIDE SEQUENCE [LARGE SCALE GENOMIC DNA]</scope>
    <source>
        <strain evidence="15">DV1</strain>
        <tissue evidence="15">Whole organism</tissue>
    </source>
</reference>
<evidence type="ECO:0000256" key="11">
    <source>
        <dbReference type="ARBA" id="ARBA00023306"/>
    </source>
</evidence>
<dbReference type="EMBL" id="NIVC01000024">
    <property type="protein sequence ID" value="PAA93575.1"/>
    <property type="molecule type" value="Genomic_DNA"/>
</dbReference>
<feature type="region of interest" description="Disordered" evidence="13">
    <location>
        <begin position="144"/>
        <end position="166"/>
    </location>
</feature>
<dbReference type="InterPro" id="IPR038441">
    <property type="entry name" value="THAP_Znf_sf"/>
</dbReference>
<evidence type="ECO:0000256" key="6">
    <source>
        <dbReference type="ARBA" id="ARBA00023015"/>
    </source>
</evidence>
<evidence type="ECO:0000256" key="1">
    <source>
        <dbReference type="ARBA" id="ARBA00004642"/>
    </source>
</evidence>
<dbReference type="Proteomes" id="UP000215902">
    <property type="component" value="Unassembled WGS sequence"/>
</dbReference>
<evidence type="ECO:0000256" key="8">
    <source>
        <dbReference type="ARBA" id="ARBA00023125"/>
    </source>
</evidence>
<dbReference type="SMART" id="SM00692">
    <property type="entry name" value="DM3"/>
    <property type="match status" value="1"/>
</dbReference>
<dbReference type="InterPro" id="IPR006612">
    <property type="entry name" value="THAP_Znf"/>
</dbReference>
<feature type="region of interest" description="Disordered" evidence="13">
    <location>
        <begin position="309"/>
        <end position="337"/>
    </location>
</feature>
<feature type="compositionally biased region" description="Polar residues" evidence="13">
    <location>
        <begin position="234"/>
        <end position="248"/>
    </location>
</feature>
<protein>
    <recommendedName>
        <fullName evidence="14">THAP-type domain-containing protein</fullName>
    </recommendedName>
</protein>
<sequence>KSINSSISFNQKRISIAMNYLLGLSAGSSALDPAIAATNIGNNNTTNNNSIGSSNGSGSRNRSKSRARCCVAGCNRREGDPGYSFHRFPTDMALRAKWIAVINQPGFHPGQSTRICSRHFVRSDFVAKQTEEEEAAANAAIAALSTPPGSPTSTPTPMPTPNRRRRLYPNAVPSVFRGRRVQAPTRSSISSGVSLANPVIAYQQGALPAFALPNNGLQLAPLTLCYSQQQQQQPTTSASSVGDDTNTGDAEADRLSEQDNEPAVECKVLNRLLDQDDEDEMLPDVCSIVDKTAAAAAAAAAAATPAEAAATADSAASASSSSNRRRSNDKSDKAKDAEARDLRLISQIVRVALDLDDSQSRLIRELGRLARRQRQQESRLGELVDELTKIVDGATGAS</sequence>
<dbReference type="PROSITE" id="PS50950">
    <property type="entry name" value="ZF_THAP"/>
    <property type="match status" value="1"/>
</dbReference>
<keyword evidence="5" id="KW-0862">Zinc</keyword>
<dbReference type="InterPro" id="IPR026516">
    <property type="entry name" value="THAP1/10"/>
</dbReference>
<accession>A0A267H5L9</accession>
<keyword evidence="11" id="KW-0131">Cell cycle</keyword>
<feature type="compositionally biased region" description="Pro residues" evidence="13">
    <location>
        <begin position="148"/>
        <end position="160"/>
    </location>
</feature>
<evidence type="ECO:0000256" key="7">
    <source>
        <dbReference type="ARBA" id="ARBA00023054"/>
    </source>
</evidence>
<dbReference type="PANTHER" id="PTHR46600">
    <property type="entry name" value="THAP DOMAIN-CONTAINING"/>
    <property type="match status" value="1"/>
</dbReference>
<evidence type="ECO:0000256" key="9">
    <source>
        <dbReference type="ARBA" id="ARBA00023163"/>
    </source>
</evidence>
<gene>
    <name evidence="15" type="ORF">BOX15_Mlig001128g1</name>
</gene>
<feature type="region of interest" description="Disordered" evidence="13">
    <location>
        <begin position="39"/>
        <end position="63"/>
    </location>
</feature>
<dbReference type="AlphaFoldDB" id="A0A267H5L9"/>
<evidence type="ECO:0000256" key="5">
    <source>
        <dbReference type="ARBA" id="ARBA00022833"/>
    </source>
</evidence>
<keyword evidence="7" id="KW-0175">Coiled coil</keyword>
<dbReference type="GO" id="GO:0043565">
    <property type="term" value="F:sequence-specific DNA binding"/>
    <property type="evidence" value="ECO:0007669"/>
    <property type="project" value="InterPro"/>
</dbReference>
<proteinExistence type="inferred from homology"/>
<feature type="non-terminal residue" evidence="15">
    <location>
        <position position="1"/>
    </location>
</feature>
<dbReference type="Pfam" id="PF05485">
    <property type="entry name" value="THAP"/>
    <property type="match status" value="1"/>
</dbReference>
<evidence type="ECO:0000313" key="15">
    <source>
        <dbReference type="EMBL" id="PAA93575.1"/>
    </source>
</evidence>
<dbReference type="Gene3D" id="6.20.210.20">
    <property type="entry name" value="THAP domain"/>
    <property type="match status" value="1"/>
</dbReference>
<dbReference type="OrthoDB" id="5990390at2759"/>
<comment type="similarity">
    <text evidence="2">Belongs to the THAP1 family.</text>
</comment>
<keyword evidence="8 12" id="KW-0238">DNA-binding</keyword>
<dbReference type="SUPFAM" id="SSF57716">
    <property type="entry name" value="Glucocorticoid receptor-like (DNA-binding domain)"/>
    <property type="match status" value="1"/>
</dbReference>
<feature type="region of interest" description="Disordered" evidence="13">
    <location>
        <begin position="230"/>
        <end position="263"/>
    </location>
</feature>
<keyword evidence="3" id="KW-0479">Metal-binding</keyword>
<keyword evidence="6" id="KW-0805">Transcription regulation</keyword>
<evidence type="ECO:0000256" key="4">
    <source>
        <dbReference type="ARBA" id="ARBA00022771"/>
    </source>
</evidence>
<comment type="subcellular location">
    <subcellularLocation>
        <location evidence="1">Nucleus</location>
        <location evidence="1">Nucleoplasm</location>
    </subcellularLocation>
</comment>
<name>A0A267H5L9_9PLAT</name>
<evidence type="ECO:0000256" key="13">
    <source>
        <dbReference type="SAM" id="MobiDB-lite"/>
    </source>
</evidence>
<evidence type="ECO:0000256" key="2">
    <source>
        <dbReference type="ARBA" id="ARBA00006177"/>
    </source>
</evidence>
<feature type="compositionally biased region" description="Low complexity" evidence="13">
    <location>
        <begin position="39"/>
        <end position="60"/>
    </location>
</feature>
<evidence type="ECO:0000256" key="12">
    <source>
        <dbReference type="PROSITE-ProRule" id="PRU00309"/>
    </source>
</evidence>
<dbReference type="PANTHER" id="PTHR46600:SF1">
    <property type="entry name" value="THAP DOMAIN-CONTAINING PROTEIN 1"/>
    <property type="match status" value="1"/>
</dbReference>
<comment type="caution">
    <text evidence="15">The sequence shown here is derived from an EMBL/GenBank/DDBJ whole genome shotgun (WGS) entry which is preliminary data.</text>
</comment>
<feature type="compositionally biased region" description="Basic and acidic residues" evidence="13">
    <location>
        <begin position="326"/>
        <end position="337"/>
    </location>
</feature>